<name>A0AAW2H675_9NEOP</name>
<dbReference type="GO" id="GO:0006164">
    <property type="term" value="P:purine nucleotide biosynthetic process"/>
    <property type="evidence" value="ECO:0007669"/>
    <property type="project" value="TreeGrafter"/>
</dbReference>
<dbReference type="PANTHER" id="PTHR10099">
    <property type="entry name" value="PHOSPHORIBOSYLFORMYLGLYCINAMIDINE SYNTHASE"/>
    <property type="match status" value="1"/>
</dbReference>
<dbReference type="PANTHER" id="PTHR10099:SF1">
    <property type="entry name" value="PHOSPHORIBOSYLFORMYLGLYCINAMIDINE SYNTHASE"/>
    <property type="match status" value="1"/>
</dbReference>
<dbReference type="Gene3D" id="3.30.1330.10">
    <property type="entry name" value="PurM-like, N-terminal domain"/>
    <property type="match status" value="1"/>
</dbReference>
<dbReference type="GO" id="GO:0005737">
    <property type="term" value="C:cytoplasm"/>
    <property type="evidence" value="ECO:0007669"/>
    <property type="project" value="TreeGrafter"/>
</dbReference>
<dbReference type="InterPro" id="IPR036676">
    <property type="entry name" value="PurM-like_C_sf"/>
</dbReference>
<comment type="caution">
    <text evidence="1">The sequence shown here is derived from an EMBL/GenBank/DDBJ whole genome shotgun (WGS) entry which is preliminary data.</text>
</comment>
<evidence type="ECO:0000313" key="1">
    <source>
        <dbReference type="EMBL" id="KAL0263906.1"/>
    </source>
</evidence>
<dbReference type="AlphaFoldDB" id="A0AAW2H675"/>
<dbReference type="EMBL" id="JARGDH010000079">
    <property type="protein sequence ID" value="KAL0263906.1"/>
    <property type="molecule type" value="Genomic_DNA"/>
</dbReference>
<protein>
    <submittedName>
        <fullName evidence="1">Uncharacterized protein</fullName>
    </submittedName>
</protein>
<reference evidence="1" key="1">
    <citation type="journal article" date="2024" name="Gigascience">
        <title>Chromosome-level genome of the poultry shaft louse Menopon gallinae provides insight into the host-switching and adaptive evolution of parasitic lice.</title>
        <authorList>
            <person name="Xu Y."/>
            <person name="Ma L."/>
            <person name="Liu S."/>
            <person name="Liang Y."/>
            <person name="Liu Q."/>
            <person name="He Z."/>
            <person name="Tian L."/>
            <person name="Duan Y."/>
            <person name="Cai W."/>
            <person name="Li H."/>
            <person name="Song F."/>
        </authorList>
    </citation>
    <scope>NUCLEOTIDE SEQUENCE</scope>
    <source>
        <strain evidence="1">Cailab_2023a</strain>
    </source>
</reference>
<gene>
    <name evidence="1" type="ORF">PYX00_011002</name>
</gene>
<dbReference type="GO" id="GO:0004642">
    <property type="term" value="F:phosphoribosylformylglycinamidine synthase activity"/>
    <property type="evidence" value="ECO:0007669"/>
    <property type="project" value="TreeGrafter"/>
</dbReference>
<organism evidence="1">
    <name type="scientific">Menopon gallinae</name>
    <name type="common">poultry shaft louse</name>
    <dbReference type="NCBI Taxonomy" id="328185"/>
    <lineage>
        <taxon>Eukaryota</taxon>
        <taxon>Metazoa</taxon>
        <taxon>Ecdysozoa</taxon>
        <taxon>Arthropoda</taxon>
        <taxon>Hexapoda</taxon>
        <taxon>Insecta</taxon>
        <taxon>Pterygota</taxon>
        <taxon>Neoptera</taxon>
        <taxon>Paraneoptera</taxon>
        <taxon>Psocodea</taxon>
        <taxon>Troctomorpha</taxon>
        <taxon>Phthiraptera</taxon>
        <taxon>Amblycera</taxon>
        <taxon>Menoponidae</taxon>
        <taxon>Menopon</taxon>
    </lineage>
</organism>
<sequence>MVNEVYDEGYKAKRMEIGFVIGAVPKDWIRREKPKCGDLVIVLGGATGRDGIGGAIGSSKEQDESSVHNLSAEVQKGGVAVAIGEIADSLEIYLDYLPTKYAGLDGTELAISESQERIAVVISPKDKDKNVASQKGLIEMFDSTVGGTTVAMPLGGNYQLTPMEGSVQTLPVKEAFDVKTVSLASWGFDPQISSQNSLLGAAYAVVESVAKIVAMGGDYRKIKLSFQEYFEKLGNKAEKWGKPFASLLGAYNAQINFGLAAIGEIKTGNLVSVKTVKDGGVAVALAKMSFGNYLGAEVSVDEKEDLVQEMNREDLQNLL</sequence>
<accession>A0AAW2H675</accession>
<dbReference type="InterPro" id="IPR036921">
    <property type="entry name" value="PurM-like_N_sf"/>
</dbReference>
<dbReference type="SUPFAM" id="SSF56042">
    <property type="entry name" value="PurM C-terminal domain-like"/>
    <property type="match status" value="2"/>
</dbReference>
<dbReference type="Gene3D" id="3.90.650.10">
    <property type="entry name" value="PurM-like C-terminal domain"/>
    <property type="match status" value="2"/>
</dbReference>
<dbReference type="SUPFAM" id="SSF55326">
    <property type="entry name" value="PurM N-terminal domain-like"/>
    <property type="match status" value="1"/>
</dbReference>
<proteinExistence type="predicted"/>